<dbReference type="AlphaFoldDB" id="A0A1S8TB80"/>
<proteinExistence type="predicted"/>
<protein>
    <recommendedName>
        <fullName evidence="3">Glycosyl transferases group 1</fullName>
    </recommendedName>
</protein>
<dbReference type="SUPFAM" id="SSF53756">
    <property type="entry name" value="UDP-Glycosyltransferase/glycogen phosphorylase"/>
    <property type="match status" value="1"/>
</dbReference>
<accession>A0A1S8TB80</accession>
<dbReference type="Proteomes" id="UP000190890">
    <property type="component" value="Unassembled WGS sequence"/>
</dbReference>
<organism evidence="1 2">
    <name type="scientific">Clostridium puniceum</name>
    <dbReference type="NCBI Taxonomy" id="29367"/>
    <lineage>
        <taxon>Bacteria</taxon>
        <taxon>Bacillati</taxon>
        <taxon>Bacillota</taxon>
        <taxon>Clostridia</taxon>
        <taxon>Eubacteriales</taxon>
        <taxon>Clostridiaceae</taxon>
        <taxon>Clostridium</taxon>
    </lineage>
</organism>
<evidence type="ECO:0008006" key="3">
    <source>
        <dbReference type="Google" id="ProtNLM"/>
    </source>
</evidence>
<keyword evidence="2" id="KW-1185">Reference proteome</keyword>
<sequence>MDDKILICFYYNSIEAHMDILKKFEDDVFLIYGFDNIDDNTLENFNLQNILINSLGKNYKKDTINIISNIESLIIDLFKKYSFEYNSFIFDNSISIKEEINLINEDYVCKYNFNLYSVIKWNTKIDYCILTDTNVYKYSNYKLKNFLKSSKEICENNELFKYYLNLDNKSNRIKEYINKLNSKDREKTEEIIEKELKNNDILYRIYISSFLLYTFKKKIYGDKILDIVLNLKALNKNNCFFIIYQLISRGFSDNRISNSLDNNKINMIYDKVFDDFERNMGEYNYIPKNERNEDVIFVFTSQFIAIQHGPTKTALDRCYNLIKYMNKRVFLINTKELITTKGIVLMDNIRSGSIIEEYSNIKEFRYKDLYIPYYQPIYNMPEENECRNILDLVKKHKPYLMFNIGGYSIVADLASKIAPLATISTSGNYSISKTKGQFFIMGCKPQKSDYDYISKLGYKKQAIIESPFTFDLKPQKDNYSRKDFGIPENAFVVCVIGARLQREIDEEFIYTLDKIIAKGCFVVIIGKYELPNEFLEKYPNMNNNFKILGFQKDILACIDLVDIYINPNRQGGGTSAVECMYKGKPAISLKHGDVSILIEEELLVRNYEEMTDLVEMCKKNPQFYIQMSNKVKLKAMDLMDTRKYLNQMYDNIVNNTLFE</sequence>
<dbReference type="EMBL" id="LZZM01000190">
    <property type="protein sequence ID" value="OOM75013.1"/>
    <property type="molecule type" value="Genomic_DNA"/>
</dbReference>
<name>A0A1S8TB80_9CLOT</name>
<gene>
    <name evidence="1" type="ORF">CLPUN_34500</name>
</gene>
<dbReference type="Gene3D" id="3.40.50.2000">
    <property type="entry name" value="Glycogen Phosphorylase B"/>
    <property type="match status" value="1"/>
</dbReference>
<dbReference type="Pfam" id="PF13692">
    <property type="entry name" value="Glyco_trans_1_4"/>
    <property type="match status" value="1"/>
</dbReference>
<evidence type="ECO:0000313" key="1">
    <source>
        <dbReference type="EMBL" id="OOM75013.1"/>
    </source>
</evidence>
<dbReference type="STRING" id="29367.CLPUN_34500"/>
<evidence type="ECO:0000313" key="2">
    <source>
        <dbReference type="Proteomes" id="UP000190890"/>
    </source>
</evidence>
<reference evidence="1 2" key="1">
    <citation type="submission" date="2016-05" db="EMBL/GenBank/DDBJ databases">
        <title>Microbial solvent formation.</title>
        <authorList>
            <person name="Poehlein A."/>
            <person name="Montoya Solano J.D."/>
            <person name="Flitsch S."/>
            <person name="Krabben P."/>
            <person name="Duerre P."/>
            <person name="Daniel R."/>
        </authorList>
    </citation>
    <scope>NUCLEOTIDE SEQUENCE [LARGE SCALE GENOMIC DNA]</scope>
    <source>
        <strain evidence="1 2">DSM 2619</strain>
    </source>
</reference>
<comment type="caution">
    <text evidence="1">The sequence shown here is derived from an EMBL/GenBank/DDBJ whole genome shotgun (WGS) entry which is preliminary data.</text>
</comment>
<dbReference type="RefSeq" id="WP_242954168.1">
    <property type="nucleotide sequence ID" value="NZ_LZZM01000190.1"/>
</dbReference>